<keyword evidence="3" id="KW-1185">Reference proteome</keyword>
<reference evidence="2 3" key="1">
    <citation type="submission" date="2024-01" db="EMBL/GenBank/DDBJ databases">
        <authorList>
            <person name="Waweru B."/>
        </authorList>
    </citation>
    <scope>NUCLEOTIDE SEQUENCE [LARGE SCALE GENOMIC DNA]</scope>
</reference>
<comment type="caution">
    <text evidence="2">The sequence shown here is derived from an EMBL/GenBank/DDBJ whole genome shotgun (WGS) entry which is preliminary data.</text>
</comment>
<evidence type="ECO:0000313" key="2">
    <source>
        <dbReference type="EMBL" id="CAK7349591.1"/>
    </source>
</evidence>
<dbReference type="Proteomes" id="UP001314170">
    <property type="component" value="Unassembled WGS sequence"/>
</dbReference>
<feature type="compositionally biased region" description="Basic and acidic residues" evidence="1">
    <location>
        <begin position="32"/>
        <end position="48"/>
    </location>
</feature>
<gene>
    <name evidence="2" type="ORF">DCAF_LOCUS22311</name>
</gene>
<accession>A0AAV1SGR1</accession>
<organism evidence="2 3">
    <name type="scientific">Dovyalis caffra</name>
    <dbReference type="NCBI Taxonomy" id="77055"/>
    <lineage>
        <taxon>Eukaryota</taxon>
        <taxon>Viridiplantae</taxon>
        <taxon>Streptophyta</taxon>
        <taxon>Embryophyta</taxon>
        <taxon>Tracheophyta</taxon>
        <taxon>Spermatophyta</taxon>
        <taxon>Magnoliopsida</taxon>
        <taxon>eudicotyledons</taxon>
        <taxon>Gunneridae</taxon>
        <taxon>Pentapetalae</taxon>
        <taxon>rosids</taxon>
        <taxon>fabids</taxon>
        <taxon>Malpighiales</taxon>
        <taxon>Salicaceae</taxon>
        <taxon>Flacourtieae</taxon>
        <taxon>Dovyalis</taxon>
    </lineage>
</organism>
<evidence type="ECO:0000313" key="3">
    <source>
        <dbReference type="Proteomes" id="UP001314170"/>
    </source>
</evidence>
<sequence length="90" mass="10052">MRQYSLASSKETHTRRQEASCCVVPGKPTINDSKERPMSDEARSHQDSKNPPYKHSITADEIRPHVSVKKHTIADISLEAKPITKAISQA</sequence>
<proteinExistence type="predicted"/>
<dbReference type="EMBL" id="CAWUPB010001176">
    <property type="protein sequence ID" value="CAK7349591.1"/>
    <property type="molecule type" value="Genomic_DNA"/>
</dbReference>
<feature type="region of interest" description="Disordered" evidence="1">
    <location>
        <begin position="1"/>
        <end position="61"/>
    </location>
</feature>
<protein>
    <submittedName>
        <fullName evidence="2">Uncharacterized protein</fullName>
    </submittedName>
</protein>
<name>A0AAV1SGR1_9ROSI</name>
<evidence type="ECO:0000256" key="1">
    <source>
        <dbReference type="SAM" id="MobiDB-lite"/>
    </source>
</evidence>
<dbReference type="AlphaFoldDB" id="A0AAV1SGR1"/>